<comment type="caution">
    <text evidence="1">The sequence shown here is derived from an EMBL/GenBank/DDBJ whole genome shotgun (WGS) entry which is preliminary data.</text>
</comment>
<evidence type="ECO:0008006" key="3">
    <source>
        <dbReference type="Google" id="ProtNLM"/>
    </source>
</evidence>
<keyword evidence="2" id="KW-1185">Reference proteome</keyword>
<sequence length="392" mass="44428">MPVSDLPPELLDAIIDEIQEDKKSLLQASLVCKAFCPRTRVHLFSVALLSSWECSCERLRELITLSPKLALHFKSLRIVISLNPDLPFSIYEPLTVIGSLPNITDLYLIRGVWEFMPAPVVSCLQSYSYRILSIDPTFFFRRIGDICSLVQNSPNLQEVRLALQSSITECDHSLHRTTAPATAHIIEPTLLKSVLPSGPCPFSCSNIRILHIALPDTSTVPRYVSRYLALSPSSLKHLFVSHFNNPSPGFRDRSSETLNISNVELVTVKIEGTKMTLGGRAFHIFEWWISNLSAVNVKHCAIRSITFTIIWTWPKYEKPHPALDWEDLWMRLDSCLTSSKIASLERVAFIFDPRPAGWDTFKTRMEGKFRGLKELGCEVSLNAMGYDNRPYF</sequence>
<dbReference type="Proteomes" id="UP001175211">
    <property type="component" value="Unassembled WGS sequence"/>
</dbReference>
<dbReference type="RefSeq" id="XP_060336762.1">
    <property type="nucleotide sequence ID" value="XM_060483511.1"/>
</dbReference>
<protein>
    <recommendedName>
        <fullName evidence="3">F-box domain-containing protein</fullName>
    </recommendedName>
</protein>
<dbReference type="GeneID" id="85367059"/>
<evidence type="ECO:0000313" key="1">
    <source>
        <dbReference type="EMBL" id="KAK0465935.1"/>
    </source>
</evidence>
<evidence type="ECO:0000313" key="2">
    <source>
        <dbReference type="Proteomes" id="UP001175211"/>
    </source>
</evidence>
<proteinExistence type="predicted"/>
<dbReference type="EMBL" id="JAUEPS010000004">
    <property type="protein sequence ID" value="KAK0465935.1"/>
    <property type="molecule type" value="Genomic_DNA"/>
</dbReference>
<organism evidence="1 2">
    <name type="scientific">Armillaria tabescens</name>
    <name type="common">Ringless honey mushroom</name>
    <name type="synonym">Agaricus tabescens</name>
    <dbReference type="NCBI Taxonomy" id="1929756"/>
    <lineage>
        <taxon>Eukaryota</taxon>
        <taxon>Fungi</taxon>
        <taxon>Dikarya</taxon>
        <taxon>Basidiomycota</taxon>
        <taxon>Agaricomycotina</taxon>
        <taxon>Agaricomycetes</taxon>
        <taxon>Agaricomycetidae</taxon>
        <taxon>Agaricales</taxon>
        <taxon>Marasmiineae</taxon>
        <taxon>Physalacriaceae</taxon>
        <taxon>Desarmillaria</taxon>
    </lineage>
</organism>
<name>A0AA39NHW4_ARMTA</name>
<dbReference type="AlphaFoldDB" id="A0AA39NHW4"/>
<reference evidence="1" key="1">
    <citation type="submission" date="2023-06" db="EMBL/GenBank/DDBJ databases">
        <authorList>
            <consortium name="Lawrence Berkeley National Laboratory"/>
            <person name="Ahrendt S."/>
            <person name="Sahu N."/>
            <person name="Indic B."/>
            <person name="Wong-Bajracharya J."/>
            <person name="Merenyi Z."/>
            <person name="Ke H.-M."/>
            <person name="Monk M."/>
            <person name="Kocsube S."/>
            <person name="Drula E."/>
            <person name="Lipzen A."/>
            <person name="Balint B."/>
            <person name="Henrissat B."/>
            <person name="Andreopoulos B."/>
            <person name="Martin F.M."/>
            <person name="Harder C.B."/>
            <person name="Rigling D."/>
            <person name="Ford K.L."/>
            <person name="Foster G.D."/>
            <person name="Pangilinan J."/>
            <person name="Papanicolaou A."/>
            <person name="Barry K."/>
            <person name="LaButti K."/>
            <person name="Viragh M."/>
            <person name="Koriabine M."/>
            <person name="Yan M."/>
            <person name="Riley R."/>
            <person name="Champramary S."/>
            <person name="Plett K.L."/>
            <person name="Tsai I.J."/>
            <person name="Slot J."/>
            <person name="Sipos G."/>
            <person name="Plett J."/>
            <person name="Nagy L.G."/>
            <person name="Grigoriev I.V."/>
        </authorList>
    </citation>
    <scope>NUCLEOTIDE SEQUENCE</scope>
    <source>
        <strain evidence="1">CCBAS 213</strain>
    </source>
</reference>
<gene>
    <name evidence="1" type="ORF">EV420DRAFT_802510</name>
</gene>
<accession>A0AA39NHW4</accession>